<dbReference type="PANTHER" id="PTHR34145">
    <property type="entry name" value="OS02G0105600 PROTEIN"/>
    <property type="match status" value="1"/>
</dbReference>
<comment type="caution">
    <text evidence="2">The sequence shown here is derived from an EMBL/GenBank/DDBJ whole genome shotgun (WGS) entry which is preliminary data.</text>
</comment>
<evidence type="ECO:0000313" key="3">
    <source>
        <dbReference type="Proteomes" id="UP001190926"/>
    </source>
</evidence>
<sequence>MAEYRGGERRRDRRIYRFAGGENPIEGFPMANEKRREFSLPPEIVEHIHSFMKGKEAARTAIVSKSLYKAWSKRPNLDFDERHFKRYAIFSEFTKKTMQRYEDLKVKIESFTLWLKDDFDSPTLADELIVTAMKLGAVDLNINFSSRSKLLYLPDDVLRSETLVGLSVTGCRIDLREVTCSKLKSLHLSVVRVKNGDLFRNLILKCPLIEKLVCADRLLSFKNPRDSENEIHKLQSLSLNLRNREALFFQDLLLKFPFLKNLAIGRIYNCRNIRICSQSLECISLVEPYEAVTAEFDVPNLRKFHLKGSAFCCLTFETTCGDDWESDIHIMHHQCSASWLSSLRKLLQDLSLSKVSLSMRVRYPTKYICDYTSCEPIPVVENLNIMDHVPHSGLLDALFLICRPKFVNQYCFAPGNSELLELLCKKLIDKRSENHCIPNPSMHGLEEVNVEVFEETIGEWWPLPWKTLLDDVNTQEFRFQLRWRRETCAP</sequence>
<protein>
    <recommendedName>
        <fullName evidence="1">F-box domain-containing protein</fullName>
    </recommendedName>
</protein>
<dbReference type="SUPFAM" id="SSF81383">
    <property type="entry name" value="F-box domain"/>
    <property type="match status" value="1"/>
</dbReference>
<dbReference type="AlphaFoldDB" id="A0AAD4IP51"/>
<gene>
    <name evidence="2" type="ORF">C2S53_004260</name>
</gene>
<dbReference type="EMBL" id="SDAM02029566">
    <property type="protein sequence ID" value="KAH6756161.1"/>
    <property type="molecule type" value="Genomic_DNA"/>
</dbReference>
<dbReference type="InterPro" id="IPR036047">
    <property type="entry name" value="F-box-like_dom_sf"/>
</dbReference>
<evidence type="ECO:0000313" key="2">
    <source>
        <dbReference type="EMBL" id="KAH6756161.1"/>
    </source>
</evidence>
<name>A0AAD4IP51_PERFH</name>
<dbReference type="InterPro" id="IPR001810">
    <property type="entry name" value="F-box_dom"/>
</dbReference>
<proteinExistence type="predicted"/>
<feature type="domain" description="F-box" evidence="1">
    <location>
        <begin position="39"/>
        <end position="76"/>
    </location>
</feature>
<reference evidence="2 3" key="1">
    <citation type="journal article" date="2021" name="Nat. Commun.">
        <title>Incipient diploidization of the medicinal plant Perilla within 10,000 years.</title>
        <authorList>
            <person name="Zhang Y."/>
            <person name="Shen Q."/>
            <person name="Leng L."/>
            <person name="Zhang D."/>
            <person name="Chen S."/>
            <person name="Shi Y."/>
            <person name="Ning Z."/>
            <person name="Chen S."/>
        </authorList>
    </citation>
    <scope>NUCLEOTIDE SEQUENCE [LARGE SCALE GENOMIC DNA]</scope>
    <source>
        <strain evidence="3">cv. PC099</strain>
    </source>
</reference>
<dbReference type="Proteomes" id="UP001190926">
    <property type="component" value="Unassembled WGS sequence"/>
</dbReference>
<accession>A0AAD4IP51</accession>
<organism evidence="2 3">
    <name type="scientific">Perilla frutescens var. hirtella</name>
    <name type="common">Perilla citriodora</name>
    <name type="synonym">Perilla setoyensis</name>
    <dbReference type="NCBI Taxonomy" id="608512"/>
    <lineage>
        <taxon>Eukaryota</taxon>
        <taxon>Viridiplantae</taxon>
        <taxon>Streptophyta</taxon>
        <taxon>Embryophyta</taxon>
        <taxon>Tracheophyta</taxon>
        <taxon>Spermatophyta</taxon>
        <taxon>Magnoliopsida</taxon>
        <taxon>eudicotyledons</taxon>
        <taxon>Gunneridae</taxon>
        <taxon>Pentapetalae</taxon>
        <taxon>asterids</taxon>
        <taxon>lamiids</taxon>
        <taxon>Lamiales</taxon>
        <taxon>Lamiaceae</taxon>
        <taxon>Nepetoideae</taxon>
        <taxon>Elsholtzieae</taxon>
        <taxon>Perilla</taxon>
    </lineage>
</organism>
<dbReference type="InterPro" id="IPR053772">
    <property type="entry name" value="At1g61320/At1g61330-like"/>
</dbReference>
<dbReference type="Pfam" id="PF00646">
    <property type="entry name" value="F-box"/>
    <property type="match status" value="1"/>
</dbReference>
<evidence type="ECO:0000259" key="1">
    <source>
        <dbReference type="Pfam" id="PF00646"/>
    </source>
</evidence>
<keyword evidence="3" id="KW-1185">Reference proteome</keyword>